<dbReference type="EMBL" id="BARU01041187">
    <property type="protein sequence ID" value="GAH85756.1"/>
    <property type="molecule type" value="Genomic_DNA"/>
</dbReference>
<protein>
    <submittedName>
        <fullName evidence="1">Uncharacterized protein</fullName>
    </submittedName>
</protein>
<reference evidence="1" key="1">
    <citation type="journal article" date="2014" name="Front. Microbiol.">
        <title>High frequency of phylogenetically diverse reductive dehalogenase-homologous genes in deep subseafloor sedimentary metagenomes.</title>
        <authorList>
            <person name="Kawai M."/>
            <person name="Futagami T."/>
            <person name="Toyoda A."/>
            <person name="Takaki Y."/>
            <person name="Nishi S."/>
            <person name="Hori S."/>
            <person name="Arai W."/>
            <person name="Tsubouchi T."/>
            <person name="Morono Y."/>
            <person name="Uchiyama I."/>
            <person name="Ito T."/>
            <person name="Fujiyama A."/>
            <person name="Inagaki F."/>
            <person name="Takami H."/>
        </authorList>
    </citation>
    <scope>NUCLEOTIDE SEQUENCE</scope>
    <source>
        <strain evidence="1">Expedition CK06-06</strain>
    </source>
</reference>
<proteinExistence type="predicted"/>
<name>X1ITI4_9ZZZZ</name>
<dbReference type="AlphaFoldDB" id="X1ITI4"/>
<evidence type="ECO:0000313" key="1">
    <source>
        <dbReference type="EMBL" id="GAH85756.1"/>
    </source>
</evidence>
<accession>X1ITI4</accession>
<sequence length="66" mass="7631">MPELRYVTVRLDVRSKYKGGKLDEDIGADQIREICVIYDNIGEGDEWEASVPFTIIKKEEVEDAKR</sequence>
<organism evidence="1">
    <name type="scientific">marine sediment metagenome</name>
    <dbReference type="NCBI Taxonomy" id="412755"/>
    <lineage>
        <taxon>unclassified sequences</taxon>
        <taxon>metagenomes</taxon>
        <taxon>ecological metagenomes</taxon>
    </lineage>
</organism>
<comment type="caution">
    <text evidence="1">The sequence shown here is derived from an EMBL/GenBank/DDBJ whole genome shotgun (WGS) entry which is preliminary data.</text>
</comment>
<gene>
    <name evidence="1" type="ORF">S03H2_63543</name>
</gene>